<dbReference type="RefSeq" id="WP_240832809.1">
    <property type="nucleotide sequence ID" value="NZ_JAKWBL010000004.1"/>
</dbReference>
<dbReference type="InterPro" id="IPR016032">
    <property type="entry name" value="Sig_transdc_resp-reg_C-effctor"/>
</dbReference>
<dbReference type="Gene3D" id="1.10.10.10">
    <property type="entry name" value="Winged helix-like DNA-binding domain superfamily/Winged helix DNA-binding domain"/>
    <property type="match status" value="1"/>
</dbReference>
<gene>
    <name evidence="4" type="ORF">MKP09_22830</name>
</gene>
<dbReference type="Proteomes" id="UP001202248">
    <property type="component" value="Unassembled WGS sequence"/>
</dbReference>
<dbReference type="Pfam" id="PF00486">
    <property type="entry name" value="Trans_reg_C"/>
    <property type="match status" value="1"/>
</dbReference>
<dbReference type="PROSITE" id="PS51755">
    <property type="entry name" value="OMPR_PHOB"/>
    <property type="match status" value="1"/>
</dbReference>
<keyword evidence="1 2" id="KW-0238">DNA-binding</keyword>
<dbReference type="InterPro" id="IPR001867">
    <property type="entry name" value="OmpR/PhoB-type_DNA-bd"/>
</dbReference>
<organism evidence="4 5">
    <name type="scientific">Niabella ginsengisoli</name>
    <dbReference type="NCBI Taxonomy" id="522298"/>
    <lineage>
        <taxon>Bacteria</taxon>
        <taxon>Pseudomonadati</taxon>
        <taxon>Bacteroidota</taxon>
        <taxon>Chitinophagia</taxon>
        <taxon>Chitinophagales</taxon>
        <taxon>Chitinophagaceae</taxon>
        <taxon>Niabella</taxon>
    </lineage>
</organism>
<evidence type="ECO:0000313" key="4">
    <source>
        <dbReference type="EMBL" id="MCH5600546.1"/>
    </source>
</evidence>
<dbReference type="CDD" id="cd00383">
    <property type="entry name" value="trans_reg_C"/>
    <property type="match status" value="1"/>
</dbReference>
<protein>
    <submittedName>
        <fullName evidence="4">Winged helix-turn-helix domain-containing protein</fullName>
    </submittedName>
</protein>
<evidence type="ECO:0000256" key="2">
    <source>
        <dbReference type="PROSITE-ProRule" id="PRU01091"/>
    </source>
</evidence>
<feature type="DNA-binding region" description="OmpR/PhoB-type" evidence="2">
    <location>
        <begin position="1"/>
        <end position="49"/>
    </location>
</feature>
<dbReference type="InterPro" id="IPR036388">
    <property type="entry name" value="WH-like_DNA-bd_sf"/>
</dbReference>
<reference evidence="4 5" key="1">
    <citation type="submission" date="2022-02" db="EMBL/GenBank/DDBJ databases">
        <authorList>
            <person name="Min J."/>
        </authorList>
    </citation>
    <scope>NUCLEOTIDE SEQUENCE [LARGE SCALE GENOMIC DNA]</scope>
    <source>
        <strain evidence="4 5">GR10-1</strain>
    </source>
</reference>
<evidence type="ECO:0000313" key="5">
    <source>
        <dbReference type="Proteomes" id="UP001202248"/>
    </source>
</evidence>
<accession>A0ABS9SQM6</accession>
<dbReference type="SUPFAM" id="SSF46894">
    <property type="entry name" value="C-terminal effector domain of the bipartite response regulators"/>
    <property type="match status" value="1"/>
</dbReference>
<sequence length="49" mass="5675">MRNEILNAIWGNDVIVGDRTIDVHIRKIRQKLDMDCITTVKGVGYKFEV</sequence>
<feature type="domain" description="OmpR/PhoB-type" evidence="3">
    <location>
        <begin position="1"/>
        <end position="49"/>
    </location>
</feature>
<keyword evidence="5" id="KW-1185">Reference proteome</keyword>
<proteinExistence type="predicted"/>
<comment type="caution">
    <text evidence="4">The sequence shown here is derived from an EMBL/GenBank/DDBJ whole genome shotgun (WGS) entry which is preliminary data.</text>
</comment>
<evidence type="ECO:0000256" key="1">
    <source>
        <dbReference type="ARBA" id="ARBA00023125"/>
    </source>
</evidence>
<dbReference type="EMBL" id="JAKWBL010000004">
    <property type="protein sequence ID" value="MCH5600546.1"/>
    <property type="molecule type" value="Genomic_DNA"/>
</dbReference>
<name>A0ABS9SQM6_9BACT</name>
<evidence type="ECO:0000259" key="3">
    <source>
        <dbReference type="PROSITE" id="PS51755"/>
    </source>
</evidence>